<dbReference type="InterPro" id="IPR040976">
    <property type="entry name" value="Pkinase_fungal"/>
</dbReference>
<evidence type="ECO:0000259" key="2">
    <source>
        <dbReference type="Pfam" id="PF17667"/>
    </source>
</evidence>
<reference evidence="3" key="1">
    <citation type="journal article" date="2020" name="New Phytol.">
        <title>Comparative genomics reveals dynamic genome evolution in host specialist ectomycorrhizal fungi.</title>
        <authorList>
            <person name="Lofgren L.A."/>
            <person name="Nguyen N.H."/>
            <person name="Vilgalys R."/>
            <person name="Ruytinx J."/>
            <person name="Liao H.L."/>
            <person name="Branco S."/>
            <person name="Kuo A."/>
            <person name="LaButti K."/>
            <person name="Lipzen A."/>
            <person name="Andreopoulos W."/>
            <person name="Pangilinan J."/>
            <person name="Riley R."/>
            <person name="Hundley H."/>
            <person name="Na H."/>
            <person name="Barry K."/>
            <person name="Grigoriev I.V."/>
            <person name="Stajich J.E."/>
            <person name="Kennedy P.G."/>
        </authorList>
    </citation>
    <scope>NUCLEOTIDE SEQUENCE</scope>
    <source>
        <strain evidence="3">MN1</strain>
    </source>
</reference>
<dbReference type="Proteomes" id="UP000807769">
    <property type="component" value="Unassembled WGS sequence"/>
</dbReference>
<feature type="compositionally biased region" description="Polar residues" evidence="1">
    <location>
        <begin position="7"/>
        <end position="26"/>
    </location>
</feature>
<evidence type="ECO:0000256" key="1">
    <source>
        <dbReference type="SAM" id="MobiDB-lite"/>
    </source>
</evidence>
<dbReference type="GeneID" id="64634977"/>
<proteinExistence type="predicted"/>
<feature type="region of interest" description="Disordered" evidence="1">
    <location>
        <begin position="1"/>
        <end position="26"/>
    </location>
</feature>
<feature type="compositionally biased region" description="Basic and acidic residues" evidence="1">
    <location>
        <begin position="197"/>
        <end position="213"/>
    </location>
</feature>
<feature type="region of interest" description="Disordered" evidence="1">
    <location>
        <begin position="273"/>
        <end position="329"/>
    </location>
</feature>
<evidence type="ECO:0000313" key="4">
    <source>
        <dbReference type="Proteomes" id="UP000807769"/>
    </source>
</evidence>
<feature type="domain" description="Fungal-type protein kinase" evidence="2">
    <location>
        <begin position="333"/>
        <end position="507"/>
    </location>
</feature>
<gene>
    <name evidence="3" type="ORF">BJ212DRAFT_1485317</name>
</gene>
<protein>
    <recommendedName>
        <fullName evidence="2">Fungal-type protein kinase domain-containing protein</fullName>
    </recommendedName>
</protein>
<feature type="compositionally biased region" description="Polar residues" evidence="1">
    <location>
        <begin position="282"/>
        <end position="308"/>
    </location>
</feature>
<organism evidence="3 4">
    <name type="scientific">Suillus subaureus</name>
    <dbReference type="NCBI Taxonomy" id="48587"/>
    <lineage>
        <taxon>Eukaryota</taxon>
        <taxon>Fungi</taxon>
        <taxon>Dikarya</taxon>
        <taxon>Basidiomycota</taxon>
        <taxon>Agaricomycotina</taxon>
        <taxon>Agaricomycetes</taxon>
        <taxon>Agaricomycetidae</taxon>
        <taxon>Boletales</taxon>
        <taxon>Suillineae</taxon>
        <taxon>Suillaceae</taxon>
        <taxon>Suillus</taxon>
    </lineage>
</organism>
<dbReference type="OrthoDB" id="5584477at2759"/>
<dbReference type="RefSeq" id="XP_041188422.1">
    <property type="nucleotide sequence ID" value="XM_041340961.1"/>
</dbReference>
<sequence length="674" mass="75759">MSHAGETGTSSTPPHANTPSHGTSWIESTQNCRGAAVISENIGLVGEVGPWIQRDVEHAKQCKADAMLQAPLQRASCASENKHPEILKKCLKTALPVCNGQVFAGGIYSSAVETALKKYVRPGAENNFYGPFIEATDIALVCLEEIKVDGMRTPVPAVDIICQQNDMPTYQNHRTEKSTWKPDCVILPLNSACAPFEDEKSGNKSNQKDDEKRKAHMVKNAMAKSAAPLPWTDVLACIEFKRKTGRKKQIKPPHSSYKVNDYVPTKPEYLPVDHLKAGDSAPATQPASDTSLLSSGLTAAQPSQGGSSSKREATDTLESAAKKSRINPDEPDVTVQTGLYAAEMFAANFAVNFLININTDVIWIWYYDRQGTIQSSGINFIQDLPRFMALLYALQRFELNDWDRNKDFLPVQVEGKRCHQFRTKNEELGDVDLLLHINHDERVTHYGLQGRATNVVLVTSEALAKKYINIQDGVVVKIFWGEVNCTSEPKILDKAKEIAKVHSTVKDHIPELLWHHTFMNLTRVLYILVFHKLQPITKLHNKELFDVWYQCYVTLWKEEVFHRDVSPGKLIGVLNDYDLSSLADDQGHRGNERMGTIPFMALELLSIQGQRGEVKYLYRHDLESFIWCFARISLRYENGALLPVKSRRLDDWATSGAVTCDMLKLYLLNNLKEY</sequence>
<dbReference type="Pfam" id="PF17667">
    <property type="entry name" value="Pkinase_fungal"/>
    <property type="match status" value="2"/>
</dbReference>
<feature type="region of interest" description="Disordered" evidence="1">
    <location>
        <begin position="197"/>
        <end position="218"/>
    </location>
</feature>
<dbReference type="EMBL" id="JABBWG010000040">
    <property type="protein sequence ID" value="KAG1808037.1"/>
    <property type="molecule type" value="Genomic_DNA"/>
</dbReference>
<accession>A0A9P7E0M9</accession>
<name>A0A9P7E0M9_9AGAM</name>
<dbReference type="AlphaFoldDB" id="A0A9P7E0M9"/>
<keyword evidence="4" id="KW-1185">Reference proteome</keyword>
<evidence type="ECO:0000313" key="3">
    <source>
        <dbReference type="EMBL" id="KAG1808037.1"/>
    </source>
</evidence>
<comment type="caution">
    <text evidence="3">The sequence shown here is derived from an EMBL/GenBank/DDBJ whole genome shotgun (WGS) entry which is preliminary data.</text>
</comment>
<feature type="domain" description="Fungal-type protein kinase" evidence="2">
    <location>
        <begin position="552"/>
        <end position="632"/>
    </location>
</feature>